<evidence type="ECO:0000313" key="2">
    <source>
        <dbReference type="EMBL" id="EFU38656.1"/>
    </source>
</evidence>
<sequence length="189" mass="20958">MKAIPKVNTNGLYLEDTLVDDAFSGVVPFYSHIEPDVSTTVDATEPEDEPSNDSDSSLSGYIVGIPTTPGLYRPCFDLAAWSAYQSAISAAQDSYQRVLSEWQELSKEERGEMPVLESTPQPTLWIEGLTPEEIKELTKPQPQEANEVDRLGSEMVTRELEVLELRQQNEAQGAQIVGLELRLLSLENS</sequence>
<dbReference type="RefSeq" id="WP_006212520.1">
    <property type="nucleotide sequence ID" value="NZ_ADHJ01000049.1"/>
</dbReference>
<name>A0A2R9SMQ5_9BACL</name>
<comment type="caution">
    <text evidence="2">The sequence shown here is derived from an EMBL/GenBank/DDBJ whole genome shotgun (WGS) entry which is preliminary data.</text>
</comment>
<dbReference type="AlphaFoldDB" id="A0A2R9SMQ5"/>
<proteinExistence type="predicted"/>
<dbReference type="EMBL" id="ADHJ01000049">
    <property type="protein sequence ID" value="EFU38656.1"/>
    <property type="molecule type" value="Genomic_DNA"/>
</dbReference>
<dbReference type="Proteomes" id="UP000003094">
    <property type="component" value="Unassembled WGS sequence"/>
</dbReference>
<reference evidence="2 3" key="1">
    <citation type="journal article" date="2010" name="BMC Genomics">
        <title>Genome sequence of the pattern forming Paenibacillus vortex bacterium reveals potential for thriving in complex environments.</title>
        <authorList>
            <person name="Sirota-Madi A."/>
            <person name="Olender T."/>
            <person name="Helman Y."/>
            <person name="Ingham C."/>
            <person name="Brainis I."/>
            <person name="Roth D."/>
            <person name="Hagi E."/>
            <person name="Brodsky L."/>
            <person name="Leshkowitz D."/>
            <person name="Galatenko V."/>
            <person name="Nikolaev V."/>
            <person name="Mugasimangalam R.C."/>
            <person name="Bransburg-Zabary S."/>
            <person name="Gutnick D.L."/>
            <person name="Lancet D."/>
            <person name="Ben-Jacob E."/>
        </authorList>
    </citation>
    <scope>NUCLEOTIDE SEQUENCE [LARGE SCALE GENOMIC DNA]</scope>
    <source>
        <strain evidence="2 3">V453</strain>
    </source>
</reference>
<accession>A0A2R9SMQ5</accession>
<gene>
    <name evidence="2" type="ORF">PVOR_29029</name>
</gene>
<dbReference type="KEGG" id="pvo:PVOR_29029"/>
<evidence type="ECO:0000313" key="3">
    <source>
        <dbReference type="Proteomes" id="UP000003094"/>
    </source>
</evidence>
<keyword evidence="3" id="KW-1185">Reference proteome</keyword>
<evidence type="ECO:0000256" key="1">
    <source>
        <dbReference type="SAM" id="MobiDB-lite"/>
    </source>
</evidence>
<feature type="region of interest" description="Disordered" evidence="1">
    <location>
        <begin position="38"/>
        <end position="60"/>
    </location>
</feature>
<evidence type="ECO:0008006" key="4">
    <source>
        <dbReference type="Google" id="ProtNLM"/>
    </source>
</evidence>
<protein>
    <recommendedName>
        <fullName evidence="4">Bacteriophage SP-beta YorD domain-containing protein</fullName>
    </recommendedName>
</protein>
<organism evidence="2 3">
    <name type="scientific">Paenibacillus vortex V453</name>
    <dbReference type="NCBI Taxonomy" id="715225"/>
    <lineage>
        <taxon>Bacteria</taxon>
        <taxon>Bacillati</taxon>
        <taxon>Bacillota</taxon>
        <taxon>Bacilli</taxon>
        <taxon>Bacillales</taxon>
        <taxon>Paenibacillaceae</taxon>
        <taxon>Paenibacillus</taxon>
    </lineage>
</organism>